<dbReference type="GO" id="GO:0016853">
    <property type="term" value="F:isomerase activity"/>
    <property type="evidence" value="ECO:0007669"/>
    <property type="project" value="UniProtKB-KW"/>
</dbReference>
<feature type="binding site" evidence="5">
    <location>
        <position position="146"/>
    </location>
    <ligand>
        <name>NADP(+)</name>
        <dbReference type="ChEBI" id="CHEBI:58349"/>
    </ligand>
</feature>
<evidence type="ECO:0000256" key="3">
    <source>
        <dbReference type="ARBA" id="ARBA00023002"/>
    </source>
</evidence>
<comment type="pathway">
    <text evidence="5">Nucleotide-sugar biosynthesis; GDP-L-fucose biosynthesis via de novo pathway; GDP-L-fucose from GDP-alpha-D-mannose: step 2/2.</text>
</comment>
<feature type="binding site" evidence="5">
    <location>
        <begin position="169"/>
        <end position="172"/>
    </location>
    <ligand>
        <name>NADP(+)</name>
        <dbReference type="ChEBI" id="CHEBI:58349"/>
    </ligand>
</feature>
<dbReference type="PANTHER" id="PTHR43238:SF1">
    <property type="entry name" value="GDP-L-FUCOSE SYNTHASE"/>
    <property type="match status" value="1"/>
</dbReference>
<dbReference type="CDD" id="cd05239">
    <property type="entry name" value="GDP_FS_SDR_e"/>
    <property type="match status" value="1"/>
</dbReference>
<dbReference type="RefSeq" id="WP_269331307.1">
    <property type="nucleotide sequence ID" value="NZ_JAMZFT010000001.1"/>
</dbReference>
<keyword evidence="8" id="KW-1185">Reference proteome</keyword>
<dbReference type="HAMAP" id="MF_00956">
    <property type="entry name" value="GDP_fucose_synth"/>
    <property type="match status" value="1"/>
</dbReference>
<dbReference type="InterPro" id="IPR036291">
    <property type="entry name" value="NAD(P)-bd_dom_sf"/>
</dbReference>
<evidence type="ECO:0000259" key="6">
    <source>
        <dbReference type="Pfam" id="PF01370"/>
    </source>
</evidence>
<comment type="caution">
    <text evidence="7">The sequence shown here is derived from an EMBL/GenBank/DDBJ whole genome shotgun (WGS) entry which is preliminary data.</text>
</comment>
<protein>
    <recommendedName>
        <fullName evidence="5">GDP-L-fucose synthase</fullName>
        <ecNumber evidence="5">1.1.1.271</ecNumber>
    </recommendedName>
    <alternativeName>
        <fullName evidence="5">GDP-4-keto-6-deoxy-D-mannose-3,5-epimerase-4-reductase</fullName>
    </alternativeName>
</protein>
<feature type="binding site" evidence="5">
    <location>
        <begin position="17"/>
        <end position="23"/>
    </location>
    <ligand>
        <name>NADP(+)</name>
        <dbReference type="ChEBI" id="CHEBI:58349"/>
    </ligand>
</feature>
<organism evidence="7 8">
    <name type="scientific">Futiania mangrovi</name>
    <dbReference type="NCBI Taxonomy" id="2959716"/>
    <lineage>
        <taxon>Bacteria</taxon>
        <taxon>Pseudomonadati</taxon>
        <taxon>Pseudomonadota</taxon>
        <taxon>Alphaproteobacteria</taxon>
        <taxon>Futianiales</taxon>
        <taxon>Futianiaceae</taxon>
        <taxon>Futiania</taxon>
    </lineage>
</organism>
<dbReference type="Gene3D" id="3.40.50.720">
    <property type="entry name" value="NAD(P)-binding Rossmann-like Domain"/>
    <property type="match status" value="1"/>
</dbReference>
<evidence type="ECO:0000256" key="1">
    <source>
        <dbReference type="ARBA" id="ARBA00005959"/>
    </source>
</evidence>
<feature type="binding site" evidence="5">
    <location>
        <begin position="111"/>
        <end position="114"/>
    </location>
    <ligand>
        <name>NADP(+)</name>
        <dbReference type="ChEBI" id="CHEBI:58349"/>
    </ligand>
</feature>
<evidence type="ECO:0000256" key="2">
    <source>
        <dbReference type="ARBA" id="ARBA00022857"/>
    </source>
</evidence>
<dbReference type="Proteomes" id="UP001055804">
    <property type="component" value="Unassembled WGS sequence"/>
</dbReference>
<dbReference type="AlphaFoldDB" id="A0A9J6PC58"/>
<gene>
    <name evidence="5" type="primary">fcl</name>
    <name evidence="7" type="ORF">NJQ99_02960</name>
</gene>
<feature type="active site" description="Proton donor/acceptor" evidence="5">
    <location>
        <position position="142"/>
    </location>
</feature>
<dbReference type="InterPro" id="IPR001509">
    <property type="entry name" value="Epimerase_deHydtase"/>
</dbReference>
<evidence type="ECO:0000313" key="8">
    <source>
        <dbReference type="Proteomes" id="UP001055804"/>
    </source>
</evidence>
<accession>A0A9J6PC58</accession>
<feature type="domain" description="NAD-dependent epimerase/dehydratase" evidence="6">
    <location>
        <begin position="13"/>
        <end position="243"/>
    </location>
</feature>
<dbReference type="GO" id="GO:0070401">
    <property type="term" value="F:NADP+ binding"/>
    <property type="evidence" value="ECO:0007669"/>
    <property type="project" value="UniProtKB-UniRule"/>
</dbReference>
<comment type="function">
    <text evidence="5">Catalyzes the two-step NADP-dependent conversion of GDP-4-dehydro-6-deoxy-D-mannose to GDP-fucose, involving an epimerase and a reductase reaction.</text>
</comment>
<comment type="similarity">
    <text evidence="1 5">Belongs to the NAD(P)-dependent epimerase/dehydratase family. Fucose synthase subfamily.</text>
</comment>
<sequence length="323" mass="34976">MSEVIFPLKGRRIWVAGHAGMVGRALVRRLEAEHCEVLTVARARLDLRDPDAVSAWMRAERPDTVFLAAARVGGILANTAAPVDFLHDNLTIAASVMRAAWAEGVGKLLFLGSSCIYPRAAPQPIPEEALMTGPLEPTNRWYALAKIAGVWLGQAYREQYGADFVSAMPTNLYGPGDNFGLRTAHVLPALIRKAHEAKLAGARRLTIWGTGKPLREFLFVDDAADACVHLMTHYSDAAPVNVGSGQEVAILDLARTVAAVVGFAGEIATDPAKPDGAPRKRLDTAVMDGLGWRARVSLIEGIEATYRAFLDGDWRDGDRFRIA</sequence>
<dbReference type="Gene3D" id="3.90.25.10">
    <property type="entry name" value="UDP-galactose 4-epimerase, domain 1"/>
    <property type="match status" value="1"/>
</dbReference>
<feature type="binding site" evidence="5">
    <location>
        <position position="185"/>
    </location>
    <ligand>
        <name>NADP(+)</name>
        <dbReference type="ChEBI" id="CHEBI:58349"/>
    </ligand>
</feature>
<evidence type="ECO:0000313" key="7">
    <source>
        <dbReference type="EMBL" id="MCP1335360.1"/>
    </source>
</evidence>
<name>A0A9J6PC58_9PROT</name>
<dbReference type="PANTHER" id="PTHR43238">
    <property type="entry name" value="GDP-L-FUCOSE SYNTHASE"/>
    <property type="match status" value="1"/>
</dbReference>
<dbReference type="SUPFAM" id="SSF51735">
    <property type="entry name" value="NAD(P)-binding Rossmann-fold domains"/>
    <property type="match status" value="1"/>
</dbReference>
<feature type="binding site" evidence="5">
    <location>
        <position position="275"/>
    </location>
    <ligand>
        <name>substrate</name>
    </ligand>
</feature>
<feature type="site" description="Important for catalytic activity" evidence="5">
    <location>
        <position position="115"/>
    </location>
</feature>
<feature type="site" description="Important for catalytic activity" evidence="5">
    <location>
        <position position="113"/>
    </location>
</feature>
<dbReference type="InterPro" id="IPR028614">
    <property type="entry name" value="GDP_fucose/colitose_synth"/>
</dbReference>
<proteinExistence type="inferred from homology"/>
<dbReference type="EMBL" id="JAMZFT010000001">
    <property type="protein sequence ID" value="MCP1335360.1"/>
    <property type="molecule type" value="Genomic_DNA"/>
</dbReference>
<keyword evidence="5" id="KW-0511">Multifunctional enzyme</keyword>
<feature type="binding site" evidence="5">
    <location>
        <position position="215"/>
    </location>
    <ligand>
        <name>substrate</name>
    </ligand>
</feature>
<dbReference type="GO" id="GO:0050577">
    <property type="term" value="F:GDP-L-fucose synthase activity"/>
    <property type="evidence" value="ECO:0007669"/>
    <property type="project" value="UniProtKB-UniRule"/>
</dbReference>
<feature type="binding site" evidence="5">
    <location>
        <position position="208"/>
    </location>
    <ligand>
        <name>substrate</name>
    </ligand>
</feature>
<dbReference type="GO" id="GO:0042351">
    <property type="term" value="P:'de novo' GDP-L-fucose biosynthetic process"/>
    <property type="evidence" value="ECO:0007669"/>
    <property type="project" value="UniProtKB-UniRule"/>
</dbReference>
<feature type="binding site" evidence="5">
    <location>
        <position position="193"/>
    </location>
    <ligand>
        <name>substrate</name>
    </ligand>
</feature>
<comment type="catalytic activity">
    <reaction evidence="5">
        <text>GDP-beta-L-fucose + NADP(+) = GDP-4-dehydro-alpha-D-rhamnose + NADPH + H(+)</text>
        <dbReference type="Rhea" id="RHEA:18885"/>
        <dbReference type="ChEBI" id="CHEBI:15378"/>
        <dbReference type="ChEBI" id="CHEBI:57273"/>
        <dbReference type="ChEBI" id="CHEBI:57783"/>
        <dbReference type="ChEBI" id="CHEBI:57964"/>
        <dbReference type="ChEBI" id="CHEBI:58349"/>
        <dbReference type="EC" id="1.1.1.271"/>
    </reaction>
</comment>
<evidence type="ECO:0000256" key="5">
    <source>
        <dbReference type="HAMAP-Rule" id="MF_00956"/>
    </source>
</evidence>
<evidence type="ECO:0000256" key="4">
    <source>
        <dbReference type="ARBA" id="ARBA00023235"/>
    </source>
</evidence>
<keyword evidence="4 5" id="KW-0413">Isomerase</keyword>
<keyword evidence="2 5" id="KW-0521">NADP</keyword>
<keyword evidence="3 5" id="KW-0560">Oxidoreductase</keyword>
<reference evidence="7" key="1">
    <citation type="submission" date="2022-06" db="EMBL/GenBank/DDBJ databases">
        <title>Isolation and Genomics of Futiania mangrovii gen. nov., sp. nov., a Rare and Metabolically-versatile member in the Class Alphaproteobacteria.</title>
        <authorList>
            <person name="Liu L."/>
            <person name="Huang W.-C."/>
            <person name="Pan J."/>
            <person name="Li J."/>
            <person name="Huang Y."/>
            <person name="Du H."/>
            <person name="Liu Y."/>
            <person name="Li M."/>
        </authorList>
    </citation>
    <scope>NUCLEOTIDE SEQUENCE</scope>
    <source>
        <strain evidence="7">FT118</strain>
    </source>
</reference>
<dbReference type="EC" id="1.1.1.271" evidence="5"/>
<dbReference type="Pfam" id="PF01370">
    <property type="entry name" value="Epimerase"/>
    <property type="match status" value="1"/>
</dbReference>